<accession>A0A1V4KS10</accession>
<feature type="region of interest" description="Disordered" evidence="1">
    <location>
        <begin position="46"/>
        <end position="66"/>
    </location>
</feature>
<evidence type="ECO:0000256" key="1">
    <source>
        <dbReference type="SAM" id="MobiDB-lite"/>
    </source>
</evidence>
<dbReference type="Proteomes" id="UP000190648">
    <property type="component" value="Unassembled WGS sequence"/>
</dbReference>
<comment type="caution">
    <text evidence="2">The sequence shown here is derived from an EMBL/GenBank/DDBJ whole genome shotgun (WGS) entry which is preliminary data.</text>
</comment>
<keyword evidence="3" id="KW-1185">Reference proteome</keyword>
<sequence>MPVPPTHGRILPTPPVPLPGIRGLGQVPRASAAAAGTGLFLSTLCPATLSHPGELGQGQSRNMDGD</sequence>
<dbReference type="AlphaFoldDB" id="A0A1V4KS10"/>
<evidence type="ECO:0000313" key="3">
    <source>
        <dbReference type="Proteomes" id="UP000190648"/>
    </source>
</evidence>
<evidence type="ECO:0000313" key="2">
    <source>
        <dbReference type="EMBL" id="OPJ87210.1"/>
    </source>
</evidence>
<gene>
    <name evidence="2" type="ORF">AV530_009566</name>
</gene>
<protein>
    <submittedName>
        <fullName evidence="2">Uncharacterized protein</fullName>
    </submittedName>
</protein>
<proteinExistence type="predicted"/>
<feature type="compositionally biased region" description="Polar residues" evidence="1">
    <location>
        <begin position="57"/>
        <end position="66"/>
    </location>
</feature>
<reference evidence="2 3" key="1">
    <citation type="submission" date="2016-02" db="EMBL/GenBank/DDBJ databases">
        <title>Band-tailed pigeon sequencing and assembly.</title>
        <authorList>
            <person name="Soares A.E."/>
            <person name="Novak B.J."/>
            <person name="Rice E.S."/>
            <person name="O'Connell B."/>
            <person name="Chang D."/>
            <person name="Weber S."/>
            <person name="Shapiro B."/>
        </authorList>
    </citation>
    <scope>NUCLEOTIDE SEQUENCE [LARGE SCALE GENOMIC DNA]</scope>
    <source>
        <strain evidence="2">BTP2013</strain>
        <tissue evidence="2">Blood</tissue>
    </source>
</reference>
<dbReference type="EMBL" id="LSYS01001717">
    <property type="protein sequence ID" value="OPJ87210.1"/>
    <property type="molecule type" value="Genomic_DNA"/>
</dbReference>
<name>A0A1V4KS10_PATFA</name>
<organism evidence="2 3">
    <name type="scientific">Patagioenas fasciata monilis</name>
    <dbReference type="NCBI Taxonomy" id="372326"/>
    <lineage>
        <taxon>Eukaryota</taxon>
        <taxon>Metazoa</taxon>
        <taxon>Chordata</taxon>
        <taxon>Craniata</taxon>
        <taxon>Vertebrata</taxon>
        <taxon>Euteleostomi</taxon>
        <taxon>Archelosauria</taxon>
        <taxon>Archosauria</taxon>
        <taxon>Dinosauria</taxon>
        <taxon>Saurischia</taxon>
        <taxon>Theropoda</taxon>
        <taxon>Coelurosauria</taxon>
        <taxon>Aves</taxon>
        <taxon>Neognathae</taxon>
        <taxon>Neoaves</taxon>
        <taxon>Columbimorphae</taxon>
        <taxon>Columbiformes</taxon>
        <taxon>Columbidae</taxon>
        <taxon>Patagioenas</taxon>
    </lineage>
</organism>